<gene>
    <name evidence="1" type="ORF">HPB47_002455</name>
</gene>
<dbReference type="EMBL" id="JABSTQ010010337">
    <property type="protein sequence ID" value="KAG0421659.1"/>
    <property type="molecule type" value="Genomic_DNA"/>
</dbReference>
<evidence type="ECO:0000313" key="2">
    <source>
        <dbReference type="Proteomes" id="UP000805193"/>
    </source>
</evidence>
<proteinExistence type="predicted"/>
<protein>
    <submittedName>
        <fullName evidence="1">Uncharacterized protein</fullName>
    </submittedName>
</protein>
<organism evidence="1 2">
    <name type="scientific">Ixodes persulcatus</name>
    <name type="common">Taiga tick</name>
    <dbReference type="NCBI Taxonomy" id="34615"/>
    <lineage>
        <taxon>Eukaryota</taxon>
        <taxon>Metazoa</taxon>
        <taxon>Ecdysozoa</taxon>
        <taxon>Arthropoda</taxon>
        <taxon>Chelicerata</taxon>
        <taxon>Arachnida</taxon>
        <taxon>Acari</taxon>
        <taxon>Parasitiformes</taxon>
        <taxon>Ixodida</taxon>
        <taxon>Ixodoidea</taxon>
        <taxon>Ixodidae</taxon>
        <taxon>Ixodinae</taxon>
        <taxon>Ixodes</taxon>
    </lineage>
</organism>
<reference evidence="1 2" key="1">
    <citation type="journal article" date="2020" name="Cell">
        <title>Large-Scale Comparative Analyses of Tick Genomes Elucidate Their Genetic Diversity and Vector Capacities.</title>
        <authorList>
            <consortium name="Tick Genome and Microbiome Consortium (TIGMIC)"/>
            <person name="Jia N."/>
            <person name="Wang J."/>
            <person name="Shi W."/>
            <person name="Du L."/>
            <person name="Sun Y."/>
            <person name="Zhan W."/>
            <person name="Jiang J.F."/>
            <person name="Wang Q."/>
            <person name="Zhang B."/>
            <person name="Ji P."/>
            <person name="Bell-Sakyi L."/>
            <person name="Cui X.M."/>
            <person name="Yuan T.T."/>
            <person name="Jiang B.G."/>
            <person name="Yang W.F."/>
            <person name="Lam T.T."/>
            <person name="Chang Q.C."/>
            <person name="Ding S.J."/>
            <person name="Wang X.J."/>
            <person name="Zhu J.G."/>
            <person name="Ruan X.D."/>
            <person name="Zhao L."/>
            <person name="Wei J.T."/>
            <person name="Ye R.Z."/>
            <person name="Que T.C."/>
            <person name="Du C.H."/>
            <person name="Zhou Y.H."/>
            <person name="Cheng J.X."/>
            <person name="Dai P.F."/>
            <person name="Guo W.B."/>
            <person name="Han X.H."/>
            <person name="Huang E.J."/>
            <person name="Li L.F."/>
            <person name="Wei W."/>
            <person name="Gao Y.C."/>
            <person name="Liu J.Z."/>
            <person name="Shao H.Z."/>
            <person name="Wang X."/>
            <person name="Wang C.C."/>
            <person name="Yang T.C."/>
            <person name="Huo Q.B."/>
            <person name="Li W."/>
            <person name="Chen H.Y."/>
            <person name="Chen S.E."/>
            <person name="Zhou L.G."/>
            <person name="Ni X.B."/>
            <person name="Tian J.H."/>
            <person name="Sheng Y."/>
            <person name="Liu T."/>
            <person name="Pan Y.S."/>
            <person name="Xia L.Y."/>
            <person name="Li J."/>
            <person name="Zhao F."/>
            <person name="Cao W.C."/>
        </authorList>
    </citation>
    <scope>NUCLEOTIDE SEQUENCE [LARGE SCALE GENOMIC DNA]</scope>
    <source>
        <strain evidence="1">Iper-2018</strain>
    </source>
</reference>
<keyword evidence="2" id="KW-1185">Reference proteome</keyword>
<comment type="caution">
    <text evidence="1">The sequence shown here is derived from an EMBL/GenBank/DDBJ whole genome shotgun (WGS) entry which is preliminary data.</text>
</comment>
<name>A0AC60PL52_IXOPE</name>
<sequence>MPRTKFLLELIVMRHSKHSSSGPAKAPQPRVSQPPAWPDDLAESARNARQRPTARADNRRIAQSVGAGDRRRSVRTPRPQIRTSTPSRTRGGPIEGVRRGRGRARGGHEARRTDPYGVEAAARRSDGGLAPWGPSSDPALPMVPTRIMALHGGPLLPHAPGTESPGGPAGNDATTDTRNGGRPSRRDMATSAAAALGPPPYLGSGPVTGHRGGRPESPRQAPQPFPAGGAS</sequence>
<evidence type="ECO:0000313" key="1">
    <source>
        <dbReference type="EMBL" id="KAG0421659.1"/>
    </source>
</evidence>
<accession>A0AC60PL52</accession>
<dbReference type="Proteomes" id="UP000805193">
    <property type="component" value="Unassembled WGS sequence"/>
</dbReference>